<dbReference type="RefSeq" id="WP_301812977.1">
    <property type="nucleotide sequence ID" value="NZ_JAUJZH010000018.1"/>
</dbReference>
<feature type="domain" description="ImpA N-terminal" evidence="2">
    <location>
        <begin position="63"/>
        <end position="146"/>
    </location>
</feature>
<feature type="region of interest" description="Disordered" evidence="1">
    <location>
        <begin position="382"/>
        <end position="423"/>
    </location>
</feature>
<name>A0ABT8S8N8_9BURK</name>
<protein>
    <submittedName>
        <fullName evidence="3">TssA family type VI secretion system protein</fullName>
    </submittedName>
</protein>
<dbReference type="EMBL" id="JAUKVY010000018">
    <property type="protein sequence ID" value="MDO1535261.1"/>
    <property type="molecule type" value="Genomic_DNA"/>
</dbReference>
<proteinExistence type="predicted"/>
<feature type="region of interest" description="Disordered" evidence="1">
    <location>
        <begin position="1"/>
        <end position="25"/>
    </location>
</feature>
<dbReference type="Pfam" id="PF16989">
    <property type="entry name" value="T6SS_VasJ"/>
    <property type="match status" value="1"/>
</dbReference>
<dbReference type="InterPro" id="IPR010657">
    <property type="entry name" value="ImpA_N"/>
</dbReference>
<dbReference type="Pfam" id="PF06812">
    <property type="entry name" value="ImpA_N"/>
    <property type="match status" value="1"/>
</dbReference>
<feature type="region of interest" description="Disordered" evidence="1">
    <location>
        <begin position="39"/>
        <end position="72"/>
    </location>
</feature>
<reference evidence="3" key="1">
    <citation type="submission" date="2023-06" db="EMBL/GenBank/DDBJ databases">
        <authorList>
            <person name="Jiang Y."/>
            <person name="Liu Q."/>
        </authorList>
    </citation>
    <scope>NUCLEOTIDE SEQUENCE</scope>
    <source>
        <strain evidence="3">CGMCC 1.12090</strain>
    </source>
</reference>
<comment type="caution">
    <text evidence="3">The sequence shown here is derived from an EMBL/GenBank/DDBJ whole genome shotgun (WGS) entry which is preliminary data.</text>
</comment>
<evidence type="ECO:0000259" key="2">
    <source>
        <dbReference type="Pfam" id="PF06812"/>
    </source>
</evidence>
<accession>A0ABT8S8N8</accession>
<dbReference type="PANTHER" id="PTHR37024:SF3">
    <property type="entry name" value="TYPE VI SECRETION SYSTEM PROTEIN TSSA"/>
    <property type="match status" value="1"/>
</dbReference>
<dbReference type="Proteomes" id="UP001169027">
    <property type="component" value="Unassembled WGS sequence"/>
</dbReference>
<gene>
    <name evidence="3" type="ORF">Q2T77_23485</name>
</gene>
<evidence type="ECO:0000313" key="3">
    <source>
        <dbReference type="EMBL" id="MDO1535261.1"/>
    </source>
</evidence>
<evidence type="ECO:0000256" key="1">
    <source>
        <dbReference type="SAM" id="MobiDB-lite"/>
    </source>
</evidence>
<dbReference type="PANTHER" id="PTHR37024">
    <property type="entry name" value="TYPE VI SECRETION SYSTEM DUF2094 AND IMPA-RELATED DOMAIN PROTEIN"/>
    <property type="match status" value="1"/>
</dbReference>
<sequence>MRCRWRRSGTEPSGRPGQSNSRRNETWIRFVGRHRTAARQCRAARGQRGARRPALRGPASRDRNPGADGQTDWQRVGQLASLLLADKGKDLLVASYLGGALLQGEGLPGLAMGLQVVGDMVEHFWDGMYPPLARMRARRNAIEWLLDRAELAAEERHWIELDPQPPALVAALRAGARRLDDQLRAKDAEGPSMQKLLSLVDRIPVAEEAPTVAAVVAEETAAPTPEVRSAPTPAPPLALAALAASTGDVAVALGLAFDHLNHLVDAMMAADIRDARAYRASRFANWGGLDALPPADDGRTKIAPPVAQVVETLQRLQEEDPQPQDAIFFAEAQLPAFPFWLDLQALCAAGLARLGEGGAAARGEVERATRATCSNACRDWSRRRSPTACHSPIHARSNGSARSAGRLPPQAARPRPGTTPCAP</sequence>
<organism evidence="3 4">
    <name type="scientific">Variovorax ginsengisoli</name>
    <dbReference type="NCBI Taxonomy" id="363844"/>
    <lineage>
        <taxon>Bacteria</taxon>
        <taxon>Pseudomonadati</taxon>
        <taxon>Pseudomonadota</taxon>
        <taxon>Betaproteobacteria</taxon>
        <taxon>Burkholderiales</taxon>
        <taxon>Comamonadaceae</taxon>
        <taxon>Variovorax</taxon>
    </lineage>
</organism>
<evidence type="ECO:0000313" key="4">
    <source>
        <dbReference type="Proteomes" id="UP001169027"/>
    </source>
</evidence>
<dbReference type="InterPro" id="IPR017739">
    <property type="entry name" value="T6SS-assoc_VCA0119"/>
</dbReference>
<keyword evidence="4" id="KW-1185">Reference proteome</keyword>